<feature type="region of interest" description="Disordered" evidence="1">
    <location>
        <begin position="26"/>
        <end position="50"/>
    </location>
</feature>
<proteinExistence type="predicted"/>
<evidence type="ECO:0008006" key="5">
    <source>
        <dbReference type="Google" id="ProtNLM"/>
    </source>
</evidence>
<evidence type="ECO:0000313" key="3">
    <source>
        <dbReference type="EMBL" id="PUU76793.1"/>
    </source>
</evidence>
<gene>
    <name evidence="3" type="ORF">B9Z19DRAFT_1066354</name>
</gene>
<evidence type="ECO:0000256" key="2">
    <source>
        <dbReference type="SAM" id="SignalP"/>
    </source>
</evidence>
<reference evidence="3 4" key="1">
    <citation type="submission" date="2017-04" db="EMBL/GenBank/DDBJ databases">
        <title>Draft genome sequence of Tuber borchii Vittad., a whitish edible truffle.</title>
        <authorList>
            <consortium name="DOE Joint Genome Institute"/>
            <person name="Murat C."/>
            <person name="Kuo A."/>
            <person name="Barry K.W."/>
            <person name="Clum A."/>
            <person name="Dockter R.B."/>
            <person name="Fauchery L."/>
            <person name="Iotti M."/>
            <person name="Kohler A."/>
            <person name="Labutti K."/>
            <person name="Lindquist E.A."/>
            <person name="Lipzen A."/>
            <person name="Ohm R.A."/>
            <person name="Wang M."/>
            <person name="Grigoriev I.V."/>
            <person name="Zambonelli A."/>
            <person name="Martin F.M."/>
        </authorList>
    </citation>
    <scope>NUCLEOTIDE SEQUENCE [LARGE SCALE GENOMIC DNA]</scope>
    <source>
        <strain evidence="3 4">Tbo3840</strain>
    </source>
</reference>
<dbReference type="EMBL" id="NESQ01000175">
    <property type="protein sequence ID" value="PUU76793.1"/>
    <property type="molecule type" value="Genomic_DNA"/>
</dbReference>
<sequence length="114" mass="12987">MPSTTSPRLLLLLHFLNLWRRYTHTHPRTASTPQTTHPPRTAARRTKSSGTTHKLLHHLENRVLLTAPPSASLTAKHVFLHHQPSRAEIRLITANSEKRTLVSLCIGERTAPRW</sequence>
<dbReference type="AlphaFoldDB" id="A0A2T6ZMT9"/>
<feature type="compositionally biased region" description="Low complexity" evidence="1">
    <location>
        <begin position="32"/>
        <end position="41"/>
    </location>
</feature>
<keyword evidence="4" id="KW-1185">Reference proteome</keyword>
<protein>
    <recommendedName>
        <fullName evidence="5">Secreted protein</fullName>
    </recommendedName>
</protein>
<comment type="caution">
    <text evidence="3">The sequence shown here is derived from an EMBL/GenBank/DDBJ whole genome shotgun (WGS) entry which is preliminary data.</text>
</comment>
<feature type="signal peptide" evidence="2">
    <location>
        <begin position="1"/>
        <end position="25"/>
    </location>
</feature>
<evidence type="ECO:0000313" key="4">
    <source>
        <dbReference type="Proteomes" id="UP000244722"/>
    </source>
</evidence>
<keyword evidence="2" id="KW-0732">Signal</keyword>
<feature type="chain" id="PRO_5015551965" description="Secreted protein" evidence="2">
    <location>
        <begin position="26"/>
        <end position="114"/>
    </location>
</feature>
<accession>A0A2T6ZMT9</accession>
<organism evidence="3 4">
    <name type="scientific">Tuber borchii</name>
    <name type="common">White truffle</name>
    <dbReference type="NCBI Taxonomy" id="42251"/>
    <lineage>
        <taxon>Eukaryota</taxon>
        <taxon>Fungi</taxon>
        <taxon>Dikarya</taxon>
        <taxon>Ascomycota</taxon>
        <taxon>Pezizomycotina</taxon>
        <taxon>Pezizomycetes</taxon>
        <taxon>Pezizales</taxon>
        <taxon>Tuberaceae</taxon>
        <taxon>Tuber</taxon>
    </lineage>
</organism>
<name>A0A2T6ZMT9_TUBBO</name>
<evidence type="ECO:0000256" key="1">
    <source>
        <dbReference type="SAM" id="MobiDB-lite"/>
    </source>
</evidence>
<dbReference type="Proteomes" id="UP000244722">
    <property type="component" value="Unassembled WGS sequence"/>
</dbReference>